<gene>
    <name evidence="2" type="ORF">NA56DRAFT_638143</name>
</gene>
<evidence type="ECO:0000313" key="2">
    <source>
        <dbReference type="EMBL" id="PMD13254.1"/>
    </source>
</evidence>
<dbReference type="PANTHER" id="PTHR48100:SF24">
    <property type="entry name" value="PHOSPHOGLYCERATE MUTASE"/>
    <property type="match status" value="1"/>
</dbReference>
<dbReference type="OrthoDB" id="496981at2759"/>
<dbReference type="InterPro" id="IPR029033">
    <property type="entry name" value="His_PPase_superfam"/>
</dbReference>
<keyword evidence="1" id="KW-0472">Membrane</keyword>
<dbReference type="CDD" id="cd07067">
    <property type="entry name" value="HP_PGM_like"/>
    <property type="match status" value="1"/>
</dbReference>
<dbReference type="EMBL" id="KZ613534">
    <property type="protein sequence ID" value="PMD13254.1"/>
    <property type="molecule type" value="Genomic_DNA"/>
</dbReference>
<evidence type="ECO:0000256" key="1">
    <source>
        <dbReference type="SAM" id="Phobius"/>
    </source>
</evidence>
<dbReference type="AlphaFoldDB" id="A0A2J6PGV7"/>
<keyword evidence="3" id="KW-1185">Reference proteome</keyword>
<accession>A0A2J6PGV7</accession>
<dbReference type="GO" id="GO:0005737">
    <property type="term" value="C:cytoplasm"/>
    <property type="evidence" value="ECO:0007669"/>
    <property type="project" value="TreeGrafter"/>
</dbReference>
<dbReference type="PANTHER" id="PTHR48100">
    <property type="entry name" value="BROAD-SPECIFICITY PHOSPHATASE YOR283W-RELATED"/>
    <property type="match status" value="1"/>
</dbReference>
<protein>
    <submittedName>
        <fullName evidence="2">Phosphoglycerate mutase-like protein</fullName>
    </submittedName>
</protein>
<dbReference type="SMART" id="SM00855">
    <property type="entry name" value="PGAM"/>
    <property type="match status" value="1"/>
</dbReference>
<feature type="transmembrane region" description="Helical" evidence="1">
    <location>
        <begin position="21"/>
        <end position="38"/>
    </location>
</feature>
<dbReference type="SUPFAM" id="SSF53254">
    <property type="entry name" value="Phosphoglycerate mutase-like"/>
    <property type="match status" value="1"/>
</dbReference>
<dbReference type="GO" id="GO:0016791">
    <property type="term" value="F:phosphatase activity"/>
    <property type="evidence" value="ECO:0007669"/>
    <property type="project" value="TreeGrafter"/>
</dbReference>
<name>A0A2J6PGV7_9HELO</name>
<dbReference type="Gene3D" id="3.40.50.1240">
    <property type="entry name" value="Phosphoglycerate mutase-like"/>
    <property type="match status" value="1"/>
</dbReference>
<keyword evidence="1" id="KW-0812">Transmembrane</keyword>
<dbReference type="InterPro" id="IPR013078">
    <property type="entry name" value="His_Pase_superF_clade-1"/>
</dbReference>
<keyword evidence="1" id="KW-1133">Transmembrane helix</keyword>
<proteinExistence type="predicted"/>
<evidence type="ECO:0000313" key="3">
    <source>
        <dbReference type="Proteomes" id="UP000235672"/>
    </source>
</evidence>
<sequence>MQSRSTARRRTCVSIFPRALTLRKLNLILLFLIAHPYLSFLENSFQMAPTIIFIRHAEGIHNVQRDFTIHDPPLTDLGLITQCPALSQGLQALPIAQEISLIVTSPLTRTLQTTTTALAFLTSRGVPTIAHPAFQETTNNNIDIGRPVSSLAPLFPHVDFNLVEQDQIWPKKEGLYAYSYESLIERGRVARRWLKARPEKVIAVVGHDGFLRVGICGKKFGNADFRIFEFEGGEDELGLIEWKSTEENGGGLGTCPKGMFGWLPSDFKYMPSKPSEEVMQTELAKTAMLSSSEN</sequence>
<dbReference type="InterPro" id="IPR050275">
    <property type="entry name" value="PGM_Phosphatase"/>
</dbReference>
<reference evidence="2 3" key="1">
    <citation type="submission" date="2016-05" db="EMBL/GenBank/DDBJ databases">
        <title>A degradative enzymes factory behind the ericoid mycorrhizal symbiosis.</title>
        <authorList>
            <consortium name="DOE Joint Genome Institute"/>
            <person name="Martino E."/>
            <person name="Morin E."/>
            <person name="Grelet G."/>
            <person name="Kuo A."/>
            <person name="Kohler A."/>
            <person name="Daghino S."/>
            <person name="Barry K."/>
            <person name="Choi C."/>
            <person name="Cichocki N."/>
            <person name="Clum A."/>
            <person name="Copeland A."/>
            <person name="Hainaut M."/>
            <person name="Haridas S."/>
            <person name="Labutti K."/>
            <person name="Lindquist E."/>
            <person name="Lipzen A."/>
            <person name="Khouja H.-R."/>
            <person name="Murat C."/>
            <person name="Ohm R."/>
            <person name="Olson A."/>
            <person name="Spatafora J."/>
            <person name="Veneault-Fourrey C."/>
            <person name="Henrissat B."/>
            <person name="Grigoriev I."/>
            <person name="Martin F."/>
            <person name="Perotto S."/>
        </authorList>
    </citation>
    <scope>NUCLEOTIDE SEQUENCE [LARGE SCALE GENOMIC DNA]</scope>
    <source>
        <strain evidence="2 3">UAMH 7357</strain>
    </source>
</reference>
<dbReference type="Pfam" id="PF00300">
    <property type="entry name" value="His_Phos_1"/>
    <property type="match status" value="1"/>
</dbReference>
<organism evidence="2 3">
    <name type="scientific">Hyaloscypha hepaticicola</name>
    <dbReference type="NCBI Taxonomy" id="2082293"/>
    <lineage>
        <taxon>Eukaryota</taxon>
        <taxon>Fungi</taxon>
        <taxon>Dikarya</taxon>
        <taxon>Ascomycota</taxon>
        <taxon>Pezizomycotina</taxon>
        <taxon>Leotiomycetes</taxon>
        <taxon>Helotiales</taxon>
        <taxon>Hyaloscyphaceae</taxon>
        <taxon>Hyaloscypha</taxon>
    </lineage>
</organism>
<dbReference type="Proteomes" id="UP000235672">
    <property type="component" value="Unassembled WGS sequence"/>
</dbReference>